<keyword evidence="4" id="KW-1185">Reference proteome</keyword>
<comment type="caution">
    <text evidence="3">The sequence shown here is derived from an EMBL/GenBank/DDBJ whole genome shotgun (WGS) entry which is preliminary data.</text>
</comment>
<protein>
    <submittedName>
        <fullName evidence="3">Uncharacterized protein</fullName>
    </submittedName>
</protein>
<reference evidence="3 4" key="1">
    <citation type="journal article" date="2021" name="BMC Biol.">
        <title>Horizontally acquired antibacterial genes associated with adaptive radiation of ladybird beetles.</title>
        <authorList>
            <person name="Li H.S."/>
            <person name="Tang X.F."/>
            <person name="Huang Y.H."/>
            <person name="Xu Z.Y."/>
            <person name="Chen M.L."/>
            <person name="Du X.Y."/>
            <person name="Qiu B.Y."/>
            <person name="Chen P.T."/>
            <person name="Zhang W."/>
            <person name="Slipinski A."/>
            <person name="Escalona H.E."/>
            <person name="Waterhouse R.M."/>
            <person name="Zwick A."/>
            <person name="Pang H."/>
        </authorList>
    </citation>
    <scope>NUCLEOTIDE SEQUENCE [LARGE SCALE GENOMIC DNA]</scope>
    <source>
        <strain evidence="3">SYSU2018</strain>
    </source>
</reference>
<evidence type="ECO:0000256" key="1">
    <source>
        <dbReference type="SAM" id="Coils"/>
    </source>
</evidence>
<evidence type="ECO:0000313" key="3">
    <source>
        <dbReference type="EMBL" id="KAL3265980.1"/>
    </source>
</evidence>
<dbReference type="EMBL" id="JABFTP020000001">
    <property type="protein sequence ID" value="KAL3265980.1"/>
    <property type="molecule type" value="Genomic_DNA"/>
</dbReference>
<evidence type="ECO:0000313" key="4">
    <source>
        <dbReference type="Proteomes" id="UP001516400"/>
    </source>
</evidence>
<feature type="coiled-coil region" evidence="1">
    <location>
        <begin position="361"/>
        <end position="388"/>
    </location>
</feature>
<keyword evidence="1" id="KW-0175">Coiled coil</keyword>
<dbReference type="AlphaFoldDB" id="A0ABD2MI17"/>
<proteinExistence type="predicted"/>
<accession>A0ABD2MI17</accession>
<gene>
    <name evidence="3" type="ORF">HHI36_010169</name>
</gene>
<sequence>MNFVGGISKSKTKNQRLSFKTQAIKKFKEIKVVVRKSQEKLIRNTPEILSQLYQQAKKIKNKFSKSKLTTRKTYLANKKGDMLSRENADISKRTLMKRKIERGNEVKSVIQTKVTTKIESLAKIPTKEMKRKEFELMKKENKKPQTRSIEHLAPSTPELENRSIGSIFADTVTSALAQCGKEDKILNKYSDSCEKFPNCLAADEEFKKIIEMAQDVKDKMKSAEITVKSQNDNDFRMEDGTLRTLNLLLTVDKNVEKSSEDQWNCQLTGVLEKKSGEEHNSSSLSVSSYENEGRCLHVTEQGGGQKTDTQIHEKDIEEGKQMNLIIKKEITKEIESVVNKELTDTTACQCNTTKTEISSANERKERNLKNTEDILKEVMQTHENNTEEVHEKITIIKNNEEVILNTPIREDKSKSDNFEDFIKSGLQREDEKVEGSTLPAPVSSETQGIEEEDSNKKRKLKKMLETRNLVINL</sequence>
<feature type="region of interest" description="Disordered" evidence="2">
    <location>
        <begin position="428"/>
        <end position="457"/>
    </location>
</feature>
<name>A0ABD2MI17_9CUCU</name>
<dbReference type="Proteomes" id="UP001516400">
    <property type="component" value="Unassembled WGS sequence"/>
</dbReference>
<organism evidence="3 4">
    <name type="scientific">Cryptolaemus montrouzieri</name>
    <dbReference type="NCBI Taxonomy" id="559131"/>
    <lineage>
        <taxon>Eukaryota</taxon>
        <taxon>Metazoa</taxon>
        <taxon>Ecdysozoa</taxon>
        <taxon>Arthropoda</taxon>
        <taxon>Hexapoda</taxon>
        <taxon>Insecta</taxon>
        <taxon>Pterygota</taxon>
        <taxon>Neoptera</taxon>
        <taxon>Endopterygota</taxon>
        <taxon>Coleoptera</taxon>
        <taxon>Polyphaga</taxon>
        <taxon>Cucujiformia</taxon>
        <taxon>Coccinelloidea</taxon>
        <taxon>Coccinellidae</taxon>
        <taxon>Scymninae</taxon>
        <taxon>Scymnini</taxon>
        <taxon>Cryptolaemus</taxon>
    </lineage>
</organism>
<evidence type="ECO:0000256" key="2">
    <source>
        <dbReference type="SAM" id="MobiDB-lite"/>
    </source>
</evidence>